<evidence type="ECO:0000313" key="2">
    <source>
        <dbReference type="EMBL" id="ODV85225.1"/>
    </source>
</evidence>
<feature type="region of interest" description="Disordered" evidence="1">
    <location>
        <begin position="1"/>
        <end position="114"/>
    </location>
</feature>
<dbReference type="Pfam" id="PF08297">
    <property type="entry name" value="U3_snoRNA_assoc"/>
    <property type="match status" value="1"/>
</dbReference>
<organism evidence="2 3">
    <name type="scientific">[Candida] arabinofermentans NRRL YB-2248</name>
    <dbReference type="NCBI Taxonomy" id="983967"/>
    <lineage>
        <taxon>Eukaryota</taxon>
        <taxon>Fungi</taxon>
        <taxon>Dikarya</taxon>
        <taxon>Ascomycota</taxon>
        <taxon>Saccharomycotina</taxon>
        <taxon>Pichiomycetes</taxon>
        <taxon>Pichiales</taxon>
        <taxon>Pichiaceae</taxon>
        <taxon>Ogataea</taxon>
        <taxon>Ogataea/Candida clade</taxon>
    </lineage>
</organism>
<reference evidence="3" key="1">
    <citation type="submission" date="2016-04" db="EMBL/GenBank/DDBJ databases">
        <title>Comparative genomics of biotechnologically important yeasts.</title>
        <authorList>
            <consortium name="DOE Joint Genome Institute"/>
            <person name="Riley R."/>
            <person name="Haridas S."/>
            <person name="Wolfe K.H."/>
            <person name="Lopes M.R."/>
            <person name="Hittinger C.T."/>
            <person name="Goker M."/>
            <person name="Salamov A."/>
            <person name="Wisecaver J."/>
            <person name="Long T.M."/>
            <person name="Aerts A.L."/>
            <person name="Barry K."/>
            <person name="Choi C."/>
            <person name="Clum A."/>
            <person name="Coughlan A.Y."/>
            <person name="Deshpande S."/>
            <person name="Douglass A.P."/>
            <person name="Hanson S.J."/>
            <person name="Klenk H.-P."/>
            <person name="Labutti K."/>
            <person name="Lapidus A."/>
            <person name="Lindquist E."/>
            <person name="Lipzen A."/>
            <person name="Meier-Kolthoff J.P."/>
            <person name="Ohm R.A."/>
            <person name="Otillar R.P."/>
            <person name="Pangilinan J."/>
            <person name="Peng Y."/>
            <person name="Rokas A."/>
            <person name="Rosa C.A."/>
            <person name="Scheuner C."/>
            <person name="Sibirny A.A."/>
            <person name="Slot J.C."/>
            <person name="Stielow J.B."/>
            <person name="Sun H."/>
            <person name="Kurtzman C.P."/>
            <person name="Blackwell M."/>
            <person name="Grigoriev I.V."/>
            <person name="Jeffries T.W."/>
        </authorList>
    </citation>
    <scope>NUCLEOTIDE SEQUENCE [LARGE SCALE GENOMIC DNA]</scope>
    <source>
        <strain evidence="3">NRRL YB-2248</strain>
    </source>
</reference>
<keyword evidence="3" id="KW-1185">Reference proteome</keyword>
<feature type="region of interest" description="Disordered" evidence="1">
    <location>
        <begin position="126"/>
        <end position="158"/>
    </location>
</feature>
<protein>
    <submittedName>
        <fullName evidence="2">Uncharacterized protein</fullName>
    </submittedName>
</protein>
<dbReference type="InterPro" id="IPR013268">
    <property type="entry name" value="UTP16"/>
</dbReference>
<evidence type="ECO:0000256" key="1">
    <source>
        <dbReference type="SAM" id="MobiDB-lite"/>
    </source>
</evidence>
<dbReference type="AlphaFoldDB" id="A0A1E4T0C9"/>
<proteinExistence type="predicted"/>
<dbReference type="STRING" id="983967.A0A1E4T0C9"/>
<sequence>MVSEQKLTTGTPARHTRSHIKLEIASQDAKQTKPIVTEESEDDSEEESDDDAPEEETVSSGKQLFEQKKQAELASINEQKRILKEKRRQQDLKNKEQQLAKIQAQNTQEEEVPDLLPMDLLETYDASEQDQSTTILPKKIKFSDLENEQENAKRLRDDTIKSKLKQAKLLNSTVSKKGPVTVRVLKQQNSRMLSVPLSTLKGKKDKWLVRKSLKRG</sequence>
<evidence type="ECO:0000313" key="3">
    <source>
        <dbReference type="Proteomes" id="UP000094801"/>
    </source>
</evidence>
<dbReference type="GO" id="GO:0006364">
    <property type="term" value="P:rRNA processing"/>
    <property type="evidence" value="ECO:0007669"/>
    <property type="project" value="InterPro"/>
</dbReference>
<accession>A0A1E4T0C9</accession>
<name>A0A1E4T0C9_9ASCO</name>
<dbReference type="GO" id="GO:0030515">
    <property type="term" value="F:snoRNA binding"/>
    <property type="evidence" value="ECO:0007669"/>
    <property type="project" value="InterPro"/>
</dbReference>
<gene>
    <name evidence="2" type="ORF">CANARDRAFT_7871</name>
</gene>
<dbReference type="Proteomes" id="UP000094801">
    <property type="component" value="Unassembled WGS sequence"/>
</dbReference>
<feature type="compositionally biased region" description="Polar residues" evidence="1">
    <location>
        <begin position="1"/>
        <end position="11"/>
    </location>
</feature>
<feature type="compositionally biased region" description="Acidic residues" evidence="1">
    <location>
        <begin position="38"/>
        <end position="57"/>
    </location>
</feature>
<dbReference type="OrthoDB" id="4096107at2759"/>
<feature type="compositionally biased region" description="Basic and acidic residues" evidence="1">
    <location>
        <begin position="78"/>
        <end position="98"/>
    </location>
</feature>
<dbReference type="EMBL" id="KV453853">
    <property type="protein sequence ID" value="ODV85225.1"/>
    <property type="molecule type" value="Genomic_DNA"/>
</dbReference>